<evidence type="ECO:0000256" key="4">
    <source>
        <dbReference type="ARBA" id="ARBA00022692"/>
    </source>
</evidence>
<dbReference type="Gene3D" id="1.10.3720.10">
    <property type="entry name" value="MetI-like"/>
    <property type="match status" value="1"/>
</dbReference>
<dbReference type="Pfam" id="PF00528">
    <property type="entry name" value="BPD_transp_1"/>
    <property type="match status" value="1"/>
</dbReference>
<name>A0ABW4JAS6_9BACL</name>
<gene>
    <name evidence="9" type="ORF">ACFSB2_01115</name>
</gene>
<dbReference type="EMBL" id="JBHUCX010000004">
    <property type="protein sequence ID" value="MFD1673322.1"/>
    <property type="molecule type" value="Genomic_DNA"/>
</dbReference>
<proteinExistence type="inferred from homology"/>
<protein>
    <submittedName>
        <fullName evidence="9">Carbohydrate ABC transporter permease</fullName>
    </submittedName>
</protein>
<evidence type="ECO:0000313" key="9">
    <source>
        <dbReference type="EMBL" id="MFD1673322.1"/>
    </source>
</evidence>
<evidence type="ECO:0000313" key="10">
    <source>
        <dbReference type="Proteomes" id="UP001597079"/>
    </source>
</evidence>
<evidence type="ECO:0000256" key="7">
    <source>
        <dbReference type="RuleBase" id="RU363032"/>
    </source>
</evidence>
<evidence type="ECO:0000259" key="8">
    <source>
        <dbReference type="PROSITE" id="PS50928"/>
    </source>
</evidence>
<keyword evidence="10" id="KW-1185">Reference proteome</keyword>
<evidence type="ECO:0000256" key="6">
    <source>
        <dbReference type="ARBA" id="ARBA00023136"/>
    </source>
</evidence>
<evidence type="ECO:0000256" key="1">
    <source>
        <dbReference type="ARBA" id="ARBA00004651"/>
    </source>
</evidence>
<keyword evidence="5 7" id="KW-1133">Transmembrane helix</keyword>
<dbReference type="InterPro" id="IPR000515">
    <property type="entry name" value="MetI-like"/>
</dbReference>
<comment type="caution">
    <text evidence="9">The sequence shown here is derived from an EMBL/GenBank/DDBJ whole genome shotgun (WGS) entry which is preliminary data.</text>
</comment>
<comment type="subcellular location">
    <subcellularLocation>
        <location evidence="1 7">Cell membrane</location>
        <topology evidence="1 7">Multi-pass membrane protein</topology>
    </subcellularLocation>
</comment>
<feature type="transmembrane region" description="Helical" evidence="7">
    <location>
        <begin position="189"/>
        <end position="212"/>
    </location>
</feature>
<feature type="transmembrane region" description="Helical" evidence="7">
    <location>
        <begin position="252"/>
        <end position="273"/>
    </location>
</feature>
<comment type="similarity">
    <text evidence="7">Belongs to the binding-protein-dependent transport system permease family.</text>
</comment>
<dbReference type="PANTHER" id="PTHR43744">
    <property type="entry name" value="ABC TRANSPORTER PERMEASE PROTEIN MG189-RELATED-RELATED"/>
    <property type="match status" value="1"/>
</dbReference>
<evidence type="ECO:0000256" key="2">
    <source>
        <dbReference type="ARBA" id="ARBA00022448"/>
    </source>
</evidence>
<evidence type="ECO:0000256" key="3">
    <source>
        <dbReference type="ARBA" id="ARBA00022475"/>
    </source>
</evidence>
<dbReference type="PROSITE" id="PS50928">
    <property type="entry name" value="ABC_TM1"/>
    <property type="match status" value="1"/>
</dbReference>
<sequence>MAKEISTKYAPGSLGTSGKVITYTLLVLMSAFFLFPVVWMLSTALKTQGAVSLMPPQWIPHPFRWKNFIDIFTVEPVGRYLFNTVLYSLACVIGSTLSCAFVAFGFARMRARGKNTIFGLVLATMMVPAQVTMIPQYLEFVKLGWINTYLPLTVPAFFAASAFNIFLLRQFFVGIPRELDEAVKVDGGGYFTIFFRVVLPLSTPALATVGILEFMARWNDLMGPLIYLNTTSKFPIALGLANFSAAFGSTPWNLLMAASVVAVIPLLILFFMAQKYFIKGIVINASK</sequence>
<organism evidence="9 10">
    <name type="scientific">Alicyclobacillus fodiniaquatilis</name>
    <dbReference type="NCBI Taxonomy" id="1661150"/>
    <lineage>
        <taxon>Bacteria</taxon>
        <taxon>Bacillati</taxon>
        <taxon>Bacillota</taxon>
        <taxon>Bacilli</taxon>
        <taxon>Bacillales</taxon>
        <taxon>Alicyclobacillaceae</taxon>
        <taxon>Alicyclobacillus</taxon>
    </lineage>
</organism>
<keyword evidence="4 7" id="KW-0812">Transmembrane</keyword>
<dbReference type="InterPro" id="IPR035906">
    <property type="entry name" value="MetI-like_sf"/>
</dbReference>
<evidence type="ECO:0000256" key="5">
    <source>
        <dbReference type="ARBA" id="ARBA00022989"/>
    </source>
</evidence>
<dbReference type="RefSeq" id="WP_377940686.1">
    <property type="nucleotide sequence ID" value="NZ_JBHUCX010000004.1"/>
</dbReference>
<keyword evidence="6 7" id="KW-0472">Membrane</keyword>
<feature type="transmembrane region" description="Helical" evidence="7">
    <location>
        <begin position="85"/>
        <end position="106"/>
    </location>
</feature>
<keyword evidence="3" id="KW-1003">Cell membrane</keyword>
<dbReference type="CDD" id="cd06261">
    <property type="entry name" value="TM_PBP2"/>
    <property type="match status" value="1"/>
</dbReference>
<dbReference type="PANTHER" id="PTHR43744:SF12">
    <property type="entry name" value="ABC TRANSPORTER PERMEASE PROTEIN MG189-RELATED"/>
    <property type="match status" value="1"/>
</dbReference>
<dbReference type="SUPFAM" id="SSF161098">
    <property type="entry name" value="MetI-like"/>
    <property type="match status" value="1"/>
</dbReference>
<feature type="domain" description="ABC transmembrane type-1" evidence="8">
    <location>
        <begin position="81"/>
        <end position="273"/>
    </location>
</feature>
<accession>A0ABW4JAS6</accession>
<reference evidence="10" key="1">
    <citation type="journal article" date="2019" name="Int. J. Syst. Evol. Microbiol.">
        <title>The Global Catalogue of Microorganisms (GCM) 10K type strain sequencing project: providing services to taxonomists for standard genome sequencing and annotation.</title>
        <authorList>
            <consortium name="The Broad Institute Genomics Platform"/>
            <consortium name="The Broad Institute Genome Sequencing Center for Infectious Disease"/>
            <person name="Wu L."/>
            <person name="Ma J."/>
        </authorList>
    </citation>
    <scope>NUCLEOTIDE SEQUENCE [LARGE SCALE GENOMIC DNA]</scope>
    <source>
        <strain evidence="10">CGMCC 1.12286</strain>
    </source>
</reference>
<feature type="transmembrane region" description="Helical" evidence="7">
    <location>
        <begin position="20"/>
        <end position="41"/>
    </location>
</feature>
<feature type="transmembrane region" description="Helical" evidence="7">
    <location>
        <begin position="118"/>
        <end position="137"/>
    </location>
</feature>
<feature type="transmembrane region" description="Helical" evidence="7">
    <location>
        <begin position="149"/>
        <end position="168"/>
    </location>
</feature>
<keyword evidence="2 7" id="KW-0813">Transport</keyword>
<dbReference type="Proteomes" id="UP001597079">
    <property type="component" value="Unassembled WGS sequence"/>
</dbReference>